<gene>
    <name evidence="1" type="ORF">MSAN_00744600</name>
</gene>
<dbReference type="EMBL" id="JACAZH010000004">
    <property type="protein sequence ID" value="KAF7371098.1"/>
    <property type="molecule type" value="Genomic_DNA"/>
</dbReference>
<dbReference type="AlphaFoldDB" id="A0A8H7DG88"/>
<dbReference type="Proteomes" id="UP000623467">
    <property type="component" value="Unassembled WGS sequence"/>
</dbReference>
<dbReference type="OrthoDB" id="3365698at2759"/>
<accession>A0A8H7DG88</accession>
<keyword evidence="2" id="KW-1185">Reference proteome</keyword>
<proteinExistence type="predicted"/>
<organism evidence="1 2">
    <name type="scientific">Mycena sanguinolenta</name>
    <dbReference type="NCBI Taxonomy" id="230812"/>
    <lineage>
        <taxon>Eukaryota</taxon>
        <taxon>Fungi</taxon>
        <taxon>Dikarya</taxon>
        <taxon>Basidiomycota</taxon>
        <taxon>Agaricomycotina</taxon>
        <taxon>Agaricomycetes</taxon>
        <taxon>Agaricomycetidae</taxon>
        <taxon>Agaricales</taxon>
        <taxon>Marasmiineae</taxon>
        <taxon>Mycenaceae</taxon>
        <taxon>Mycena</taxon>
    </lineage>
</organism>
<sequence>MRYRSLRIGAKNSRKNAYLCSRTGHKIELSSPQSGGYPPEILGDIFCWTLPPILDDSNLVDSSPWLSTHISSRWRTISIAMPALWSRIVVDYTQIHERARSRGRFSSSEYHLSLMATRIECSQKLKIHFYGSLEMDSRPQIQMFELLMQHSSRWEELSLGLTTQIFPLLNSLHERLPSLKRLWVQWDDLEASVDKFLDCFQTALSLVELGLVDEFCGLPIRLPAPQLTRYVVTGSWTTHGRLLLGAQNLVEAHIDIRFDREVQSDSLVESRHLQRLYVSTPMILSVLRAPALEELAVFLDPDARPSFLGHLRGFVDRSSCSLRRICLRGPPDAHMTTQLLKSFPSFTELVILVTVPDEVNALISALRPTESTVVAPQLRSVFFGYENDNTFDCAAFLTMLKARWEAHDCALKHAALTTYGNPPLDGLTSSGLLALGREGLDLLLSENDRDSTIVQNAWMYGLSWNQ</sequence>
<evidence type="ECO:0000313" key="2">
    <source>
        <dbReference type="Proteomes" id="UP000623467"/>
    </source>
</evidence>
<protein>
    <submittedName>
        <fullName evidence="1">F-box domain-containing protein</fullName>
    </submittedName>
</protein>
<name>A0A8H7DG88_9AGAR</name>
<evidence type="ECO:0000313" key="1">
    <source>
        <dbReference type="EMBL" id="KAF7371098.1"/>
    </source>
</evidence>
<comment type="caution">
    <text evidence="1">The sequence shown here is derived from an EMBL/GenBank/DDBJ whole genome shotgun (WGS) entry which is preliminary data.</text>
</comment>
<reference evidence="1" key="1">
    <citation type="submission" date="2020-05" db="EMBL/GenBank/DDBJ databases">
        <title>Mycena genomes resolve the evolution of fungal bioluminescence.</title>
        <authorList>
            <person name="Tsai I.J."/>
        </authorList>
    </citation>
    <scope>NUCLEOTIDE SEQUENCE</scope>
    <source>
        <strain evidence="1">160909Yilan</strain>
    </source>
</reference>